<evidence type="ECO:0000313" key="2">
    <source>
        <dbReference type="Proteomes" id="UP000192359"/>
    </source>
</evidence>
<dbReference type="AlphaFoldDB" id="A0A1Y1RSM8"/>
<sequence length="120" mass="13748">MRTDTFAPGTRFTEITALYEFDRKLRTQVHDGIERVEIALRTSLADIISSTGSLALYDRDNFRVTRGREYEHYQIISTITSRVRLIHKGFRRLTLAADPLAWFASLTRRFTPAAEPAASL</sequence>
<evidence type="ECO:0000313" key="1">
    <source>
        <dbReference type="EMBL" id="ORC22797.1"/>
    </source>
</evidence>
<dbReference type="Proteomes" id="UP000192359">
    <property type="component" value="Unassembled WGS sequence"/>
</dbReference>
<organism evidence="1 2">
    <name type="scientific">Rothia nasimurium</name>
    <dbReference type="NCBI Taxonomy" id="85336"/>
    <lineage>
        <taxon>Bacteria</taxon>
        <taxon>Bacillati</taxon>
        <taxon>Actinomycetota</taxon>
        <taxon>Actinomycetes</taxon>
        <taxon>Micrococcales</taxon>
        <taxon>Micrococcaceae</taxon>
        <taxon>Rothia</taxon>
    </lineage>
</organism>
<gene>
    <name evidence="1" type="ORF">A7979_10490</name>
</gene>
<accession>A0A1Y1RSM8</accession>
<comment type="caution">
    <text evidence="1">The sequence shown here is derived from an EMBL/GenBank/DDBJ whole genome shotgun (WGS) entry which is preliminary data.</text>
</comment>
<reference evidence="1 2" key="1">
    <citation type="submission" date="2016-05" db="EMBL/GenBank/DDBJ databases">
        <title>Draft genome sequence of a porcine commensal Rothia nasimurium.</title>
        <authorList>
            <person name="Gaiser R.A."/>
            <person name="Van Baarlen P."/>
            <person name="Wells J.M."/>
        </authorList>
    </citation>
    <scope>NUCLEOTIDE SEQUENCE [LARGE SCALE GENOMIC DNA]</scope>
    <source>
        <strain evidence="1 2">PT-32</strain>
    </source>
</reference>
<proteinExistence type="predicted"/>
<name>A0A1Y1RSM8_9MICC</name>
<dbReference type="InterPro" id="IPR011664">
    <property type="entry name" value="Abi_system_AbiD/AbiF-like"/>
</dbReference>
<protein>
    <submittedName>
        <fullName evidence="1">Uncharacterized protein</fullName>
    </submittedName>
</protein>
<keyword evidence="2" id="KW-1185">Reference proteome</keyword>
<dbReference type="Pfam" id="PF07751">
    <property type="entry name" value="Abi_2"/>
    <property type="match status" value="1"/>
</dbReference>
<dbReference type="EMBL" id="LXWF01000007">
    <property type="protein sequence ID" value="ORC22797.1"/>
    <property type="molecule type" value="Genomic_DNA"/>
</dbReference>